<sequence>MNSEDKSLLVEAAIAASNHGLRKEAYSLLEIFPQLIEDVEDRCICESLIYFALNDLLEASDALKDCQSDKAKALQFLYSKSQFEHQDTVKFNQLVEGDHDGFSNDI</sequence>
<evidence type="ECO:0000313" key="2">
    <source>
        <dbReference type="Proteomes" id="UP001203423"/>
    </source>
</evidence>
<gene>
    <name evidence="1" type="ORF">L2764_04030</name>
</gene>
<accession>A0ABT0L7K6</accession>
<dbReference type="Proteomes" id="UP001203423">
    <property type="component" value="Unassembled WGS sequence"/>
</dbReference>
<dbReference type="RefSeq" id="WP_248938961.1">
    <property type="nucleotide sequence ID" value="NZ_JAKIKS010000010.1"/>
</dbReference>
<dbReference type="EMBL" id="JAKIKS010000010">
    <property type="protein sequence ID" value="MCL1123674.1"/>
    <property type="molecule type" value="Genomic_DNA"/>
</dbReference>
<reference evidence="1 2" key="1">
    <citation type="submission" date="2022-01" db="EMBL/GenBank/DDBJ databases">
        <title>Whole genome-based taxonomy of the Shewanellaceae.</title>
        <authorList>
            <person name="Martin-Rodriguez A.J."/>
        </authorList>
    </citation>
    <scope>NUCLEOTIDE SEQUENCE [LARGE SCALE GENOMIC DNA]</scope>
    <source>
        <strain evidence="1 2">DSM 17177</strain>
    </source>
</reference>
<dbReference type="NCBIfam" id="TIGR02498">
    <property type="entry name" value="type_III_ssaH"/>
    <property type="match status" value="1"/>
</dbReference>
<dbReference type="InterPro" id="IPR010437">
    <property type="entry name" value="T3SS_SsaH/EsaH"/>
</dbReference>
<name>A0ABT0L7K6_9GAMM</name>
<protein>
    <submittedName>
        <fullName evidence="1">EscG/YscG/SsaH family type III secretion system needle protein co-chaperone</fullName>
    </submittedName>
</protein>
<proteinExistence type="predicted"/>
<organism evidence="1 2">
    <name type="scientific">Shewanella surugensis</name>
    <dbReference type="NCBI Taxonomy" id="212020"/>
    <lineage>
        <taxon>Bacteria</taxon>
        <taxon>Pseudomonadati</taxon>
        <taxon>Pseudomonadota</taxon>
        <taxon>Gammaproteobacteria</taxon>
        <taxon>Alteromonadales</taxon>
        <taxon>Shewanellaceae</taxon>
        <taxon>Shewanella</taxon>
    </lineage>
</organism>
<evidence type="ECO:0000313" key="1">
    <source>
        <dbReference type="EMBL" id="MCL1123674.1"/>
    </source>
</evidence>
<dbReference type="Pfam" id="PF06287">
    <property type="entry name" value="DUF1039"/>
    <property type="match status" value="1"/>
</dbReference>
<comment type="caution">
    <text evidence="1">The sequence shown here is derived from an EMBL/GenBank/DDBJ whole genome shotgun (WGS) entry which is preliminary data.</text>
</comment>
<keyword evidence="2" id="KW-1185">Reference proteome</keyword>